<gene>
    <name evidence="6" type="ORF">TrCOL_g6737</name>
</gene>
<feature type="domain" description="Fibronectin type-III" evidence="5">
    <location>
        <begin position="696"/>
        <end position="805"/>
    </location>
</feature>
<evidence type="ECO:0000313" key="7">
    <source>
        <dbReference type="Proteomes" id="UP001165065"/>
    </source>
</evidence>
<dbReference type="InterPro" id="IPR003961">
    <property type="entry name" value="FN3_dom"/>
</dbReference>
<feature type="compositionally biased region" description="Acidic residues" evidence="3">
    <location>
        <begin position="1041"/>
        <end position="1050"/>
    </location>
</feature>
<organism evidence="6 7">
    <name type="scientific">Triparma columacea</name>
    <dbReference type="NCBI Taxonomy" id="722753"/>
    <lineage>
        <taxon>Eukaryota</taxon>
        <taxon>Sar</taxon>
        <taxon>Stramenopiles</taxon>
        <taxon>Ochrophyta</taxon>
        <taxon>Bolidophyceae</taxon>
        <taxon>Parmales</taxon>
        <taxon>Triparmaceae</taxon>
        <taxon>Triparma</taxon>
    </lineage>
</organism>
<feature type="region of interest" description="Disordered" evidence="3">
    <location>
        <begin position="491"/>
        <end position="523"/>
    </location>
</feature>
<dbReference type="SUPFAM" id="SSF56954">
    <property type="entry name" value="Outer membrane efflux proteins (OEP)"/>
    <property type="match status" value="1"/>
</dbReference>
<dbReference type="Pfam" id="PF00041">
    <property type="entry name" value="fn3"/>
    <property type="match status" value="1"/>
</dbReference>
<dbReference type="InterPro" id="IPR003137">
    <property type="entry name" value="PA_domain"/>
</dbReference>
<dbReference type="PROSITE" id="PS50853">
    <property type="entry name" value="FN3"/>
    <property type="match status" value="1"/>
</dbReference>
<dbReference type="InterPro" id="IPR013783">
    <property type="entry name" value="Ig-like_fold"/>
</dbReference>
<comment type="caution">
    <text evidence="6">The sequence shown here is derived from an EMBL/GenBank/DDBJ whole genome shotgun (WGS) entry which is preliminary data.</text>
</comment>
<feature type="compositionally biased region" description="Basic residues" evidence="3">
    <location>
        <begin position="508"/>
        <end position="521"/>
    </location>
</feature>
<dbReference type="SUPFAM" id="SSF52025">
    <property type="entry name" value="PA domain"/>
    <property type="match status" value="1"/>
</dbReference>
<dbReference type="SMART" id="SM00060">
    <property type="entry name" value="FN3"/>
    <property type="match status" value="2"/>
</dbReference>
<dbReference type="SUPFAM" id="SSF49265">
    <property type="entry name" value="Fibronectin type III"/>
    <property type="match status" value="1"/>
</dbReference>
<dbReference type="OrthoDB" id="206201at2759"/>
<dbReference type="Gene3D" id="1.20.1600.10">
    <property type="entry name" value="Outer membrane efflux proteins (OEP)"/>
    <property type="match status" value="1"/>
</dbReference>
<keyword evidence="7" id="KW-1185">Reference proteome</keyword>
<dbReference type="InterPro" id="IPR050964">
    <property type="entry name" value="Striated_Muscle_Regulatory"/>
</dbReference>
<evidence type="ECO:0000313" key="6">
    <source>
        <dbReference type="EMBL" id="GMI35254.1"/>
    </source>
</evidence>
<dbReference type="AlphaFoldDB" id="A0A9W7L7C4"/>
<dbReference type="InterPro" id="IPR046450">
    <property type="entry name" value="PA_dom_sf"/>
</dbReference>
<dbReference type="EMBL" id="BRYA01000052">
    <property type="protein sequence ID" value="GMI35254.1"/>
    <property type="molecule type" value="Genomic_DNA"/>
</dbReference>
<dbReference type="CDD" id="cd00538">
    <property type="entry name" value="PA"/>
    <property type="match status" value="1"/>
</dbReference>
<evidence type="ECO:0000259" key="5">
    <source>
        <dbReference type="PROSITE" id="PS50853"/>
    </source>
</evidence>
<protein>
    <recommendedName>
        <fullName evidence="5">Fibronectin type-III domain-containing protein</fullName>
    </recommendedName>
</protein>
<name>A0A9W7L7C4_9STRA</name>
<dbReference type="CDD" id="cd00063">
    <property type="entry name" value="FN3"/>
    <property type="match status" value="1"/>
</dbReference>
<feature type="region of interest" description="Disordered" evidence="3">
    <location>
        <begin position="1023"/>
        <end position="1050"/>
    </location>
</feature>
<dbReference type="Gene3D" id="2.60.40.10">
    <property type="entry name" value="Immunoglobulins"/>
    <property type="match status" value="2"/>
</dbReference>
<accession>A0A9W7L7C4</accession>
<feature type="signal peptide" evidence="4">
    <location>
        <begin position="1"/>
        <end position="24"/>
    </location>
</feature>
<feature type="coiled-coil region" evidence="2">
    <location>
        <begin position="992"/>
        <end position="1021"/>
    </location>
</feature>
<feature type="chain" id="PRO_5040854052" description="Fibronectin type-III domain-containing protein" evidence="4">
    <location>
        <begin position="25"/>
        <end position="1050"/>
    </location>
</feature>
<feature type="compositionally biased region" description="Acidic residues" evidence="3">
    <location>
        <begin position="1025"/>
        <end position="1034"/>
    </location>
</feature>
<evidence type="ECO:0000256" key="4">
    <source>
        <dbReference type="SAM" id="SignalP"/>
    </source>
</evidence>
<reference evidence="7" key="1">
    <citation type="journal article" date="2023" name="Commun. Biol.">
        <title>Genome analysis of Parmales, the sister group of diatoms, reveals the evolutionary specialization of diatoms from phago-mixotrophs to photoautotrophs.</title>
        <authorList>
            <person name="Ban H."/>
            <person name="Sato S."/>
            <person name="Yoshikawa S."/>
            <person name="Yamada K."/>
            <person name="Nakamura Y."/>
            <person name="Ichinomiya M."/>
            <person name="Sato N."/>
            <person name="Blanc-Mathieu R."/>
            <person name="Endo H."/>
            <person name="Kuwata A."/>
            <person name="Ogata H."/>
        </authorList>
    </citation>
    <scope>NUCLEOTIDE SEQUENCE [LARGE SCALE GENOMIC DNA]</scope>
</reference>
<dbReference type="Pfam" id="PF02225">
    <property type="entry name" value="PA"/>
    <property type="match status" value="1"/>
</dbReference>
<keyword evidence="4" id="KW-0732">Signal</keyword>
<dbReference type="InterPro" id="IPR036116">
    <property type="entry name" value="FN3_sf"/>
</dbReference>
<keyword evidence="1" id="KW-0677">Repeat</keyword>
<dbReference type="PANTHER" id="PTHR13817">
    <property type="entry name" value="TITIN"/>
    <property type="match status" value="1"/>
</dbReference>
<feature type="coiled-coil region" evidence="2">
    <location>
        <begin position="165"/>
        <end position="251"/>
    </location>
</feature>
<evidence type="ECO:0000256" key="2">
    <source>
        <dbReference type="SAM" id="Coils"/>
    </source>
</evidence>
<dbReference type="PANTHER" id="PTHR13817:SF166">
    <property type="entry name" value="NEURONAL IGCAM-RELATED"/>
    <property type="match status" value="1"/>
</dbReference>
<proteinExistence type="predicted"/>
<dbReference type="Proteomes" id="UP001165065">
    <property type="component" value="Unassembled WGS sequence"/>
</dbReference>
<dbReference type="Gene3D" id="3.50.30.30">
    <property type="match status" value="1"/>
</dbReference>
<sequence>MDPPRPPRTIFTIIILTLITQITGTLITSNYDEPMASIHLSANHAEIESAHKECQEQLSDSNLRMDSTTITRCEKIAYKFELNELYQTILHPPSGNKDEDDDPPSLTVPVKEDSSFGFSNFFMDFASHQRPVLIKGLPPTINSEEKVATVLECSKGGRNDAGPGAAKEEAEVRSFEEEVQELKAALDESVQTLEEAKKVLEGLDEESSGIDLAKNDVEEAEGSVEEAKADLEQAEAALASSKADLKRALGEAASAGGETPTHEIFTPLTSEACSPGNPSYLLSSTTTVAKYLYNDYLRRIPTNHEISKVNPSALLIEPSTSTPILEACPASLNAFYTVLGDETGTVDARVFSPYEIADSLSPTLGFTSDDTFFIKFLATPPFNLPPKGKTGYKEASLKPTSDGLFVPSGHAVAFKNPNSDKPISVLRHCFADASNFNMVKHNLRLQSYVNDESKRLLNSFSLPSFDTKMERNAMHVAYERYLIWPRQLEEDKPKEGDNEGEGDEDEKKKKRRERKNRKNKKQSFGDWQAAKAWDHKVLGLTLPTLSAPSIFTLGRRNVTLSWDCPFEMRDGDSATLSFAVIWDGISSDGETELDGETIFKSDSKLLEAEVATDAKSQAYGVTTKKYKATVTGLMPASRYHFKVALRYGEGDDEDDTSQSLFSSPSLLTVTEREGVPFPISTAAAVVKPKEWNGEFPPRFIPVHGSDATMVLLKFKSPADNGGLEIEGYEIARSHVDNDNHDVKDWKVVSHGVEVLKGGKGEAQDTVIAIHHLLPGASYKFKVAAYNALGRGEWSAPTSKVSTFIGGIVDEEVDDEEEGHGYVPAGGHVIHGHGSGVFKEASHTHPGTGEFVVVDDDEEEVIFEGDGRNVEVWTAHWSPKGFKVRGEVIEVKEVEGGGGKIENVGSIDHRIAVVKRDGKIPLARKALAAQKAGAVAVIIVDDGRCGGIYDQYCVLGASKIKGEGWGEVDNRRVWRMLRIPTVLVDKDVWEGNDEALVEEAEVEEAEVEEAEVEEEVVEKTAVVEESAMEEEEAEIPEVVPEVVEEDAKDEL</sequence>
<keyword evidence="2" id="KW-0175">Coiled coil</keyword>
<evidence type="ECO:0000256" key="3">
    <source>
        <dbReference type="SAM" id="MobiDB-lite"/>
    </source>
</evidence>
<evidence type="ECO:0000256" key="1">
    <source>
        <dbReference type="ARBA" id="ARBA00022737"/>
    </source>
</evidence>